<name>A0A0K8TQ26_TABBR</name>
<organism evidence="4">
    <name type="scientific">Tabanus bromius</name>
    <name type="common">Band-eyed brown horse fly</name>
    <dbReference type="NCBI Taxonomy" id="304241"/>
    <lineage>
        <taxon>Eukaryota</taxon>
        <taxon>Metazoa</taxon>
        <taxon>Ecdysozoa</taxon>
        <taxon>Arthropoda</taxon>
        <taxon>Hexapoda</taxon>
        <taxon>Insecta</taxon>
        <taxon>Pterygota</taxon>
        <taxon>Neoptera</taxon>
        <taxon>Endopterygota</taxon>
        <taxon>Diptera</taxon>
        <taxon>Brachycera</taxon>
        <taxon>Tabanomorpha</taxon>
        <taxon>Tabanoidea</taxon>
        <taxon>Tabanidae</taxon>
        <taxon>Tabanus</taxon>
    </lineage>
</organism>
<dbReference type="GO" id="GO:0052651">
    <property type="term" value="P:monoacylglycerol catabolic process"/>
    <property type="evidence" value="ECO:0007669"/>
    <property type="project" value="TreeGrafter"/>
</dbReference>
<accession>A0A0K8TQ26</accession>
<dbReference type="Gene3D" id="3.40.50.1820">
    <property type="entry name" value="alpha/beta hydrolase"/>
    <property type="match status" value="1"/>
</dbReference>
<dbReference type="Pfam" id="PF00561">
    <property type="entry name" value="Abhydrolase_1"/>
    <property type="match status" value="1"/>
</dbReference>
<feature type="transmembrane region" description="Helical" evidence="1">
    <location>
        <begin position="37"/>
        <end position="60"/>
    </location>
</feature>
<feature type="domain" description="AB hydrolase-1" evidence="2">
    <location>
        <begin position="251"/>
        <end position="362"/>
    </location>
</feature>
<evidence type="ECO:0000313" key="4">
    <source>
        <dbReference type="EMBL" id="JAI16492.1"/>
    </source>
</evidence>
<dbReference type="GO" id="GO:0004620">
    <property type="term" value="F:phospholipase activity"/>
    <property type="evidence" value="ECO:0007669"/>
    <property type="project" value="TreeGrafter"/>
</dbReference>
<feature type="domain" description="Phosphatidylserine Lipase ABHD16 N-terminal" evidence="3">
    <location>
        <begin position="1"/>
        <end position="130"/>
    </location>
</feature>
<reference evidence="4" key="1">
    <citation type="journal article" date="2015" name="Insect Biochem. Mol. Biol.">
        <title>An insight into the sialome of the horse fly, Tabanus bromius.</title>
        <authorList>
            <person name="Ribeiro J.M."/>
            <person name="Kazimirova M."/>
            <person name="Takac P."/>
            <person name="Andersen J.F."/>
            <person name="Francischetti I.M."/>
        </authorList>
    </citation>
    <scope>NUCLEOTIDE SEQUENCE</scope>
</reference>
<sequence>MSFFGYVFAPKLYKEYGIGPPQKLYTSEGLEKWGDQIIATLSMMWNIGYYTSPLIFTFLYRRGYLVAESITSLAKFTTGIGIIVIISLCMRGFGRSQSQSYVRFVKALDVCKALKNSEEGKRGLRIFDFDFKDWPVDFDVNELERKGRTTAVAKKVRSKPIWISSLPCEIAAYIAIHTFGIRMIYPGSLKILLNYLSPMLVQGRCKLIEEESGVRYKLKTVDGNEIDTLFVDNRSKATNGKTLVICSEGNAGFYEIGIMTTPLSLKYSVIGWNHPGFAGSTGKPYPAQDQNAIDCVMQFAIHKLNFLPENIILFGWSIGAYSSLWAGSQYPDVKGIVLDATFDDILYLALPRMPVSLEGVVKLAIREHVNLNNLELAMQFNGPILMIRRTEDEVMCTEDNILETNRGNFLLLNLLKHRYPNIFRPSQMNYGMKLLSKSLDVRAPGEQNNEQLCFSLLTSYVADNSKSFPLLIGEDYTEEQCTQLADYLIRKHSKDFKSTHCTPLPVEYFHTPWDIPSENDFVFT</sequence>
<keyword evidence="1" id="KW-0472">Membrane</keyword>
<feature type="transmembrane region" description="Helical" evidence="1">
    <location>
        <begin position="72"/>
        <end position="93"/>
    </location>
</feature>
<keyword evidence="1" id="KW-0812">Transmembrane</keyword>
<dbReference type="PANTHER" id="PTHR12277:SF72">
    <property type="entry name" value="BAT5L PROTEIN"/>
    <property type="match status" value="1"/>
</dbReference>
<dbReference type="PANTHER" id="PTHR12277">
    <property type="entry name" value="ALPHA/BETA HYDROLASE DOMAIN-CONTAINING PROTEIN"/>
    <property type="match status" value="1"/>
</dbReference>
<evidence type="ECO:0000259" key="2">
    <source>
        <dbReference type="Pfam" id="PF00561"/>
    </source>
</evidence>
<proteinExistence type="evidence at transcript level"/>
<dbReference type="GO" id="GO:0012505">
    <property type="term" value="C:endomembrane system"/>
    <property type="evidence" value="ECO:0007669"/>
    <property type="project" value="TreeGrafter"/>
</dbReference>
<keyword evidence="1" id="KW-1133">Transmembrane helix</keyword>
<dbReference type="InterPro" id="IPR029058">
    <property type="entry name" value="AB_hydrolase_fold"/>
</dbReference>
<dbReference type="EMBL" id="GDAI01001111">
    <property type="protein sequence ID" value="JAI16492.1"/>
    <property type="molecule type" value="mRNA"/>
</dbReference>
<dbReference type="SUPFAM" id="SSF53474">
    <property type="entry name" value="alpha/beta-Hydrolases"/>
    <property type="match status" value="1"/>
</dbReference>
<dbReference type="GO" id="GO:0047372">
    <property type="term" value="F:monoacylglycerol lipase activity"/>
    <property type="evidence" value="ECO:0007669"/>
    <property type="project" value="TreeGrafter"/>
</dbReference>
<dbReference type="InterPro" id="IPR000073">
    <property type="entry name" value="AB_hydrolase_1"/>
</dbReference>
<protein>
    <submittedName>
        <fullName evidence="4">Putative conserved plasma membrane protein</fullName>
    </submittedName>
</protein>
<dbReference type="GO" id="GO:0006660">
    <property type="term" value="P:phosphatidylserine catabolic process"/>
    <property type="evidence" value="ECO:0007669"/>
    <property type="project" value="TreeGrafter"/>
</dbReference>
<dbReference type="AlphaFoldDB" id="A0A0K8TQ26"/>
<dbReference type="Pfam" id="PF22990">
    <property type="entry name" value="ABHD16_N"/>
    <property type="match status" value="1"/>
</dbReference>
<evidence type="ECO:0000256" key="1">
    <source>
        <dbReference type="SAM" id="Phobius"/>
    </source>
</evidence>
<evidence type="ECO:0000259" key="3">
    <source>
        <dbReference type="Pfam" id="PF22990"/>
    </source>
</evidence>
<dbReference type="InterPro" id="IPR054518">
    <property type="entry name" value="ABHD16_N"/>
</dbReference>